<accession>A0A4Q1K9D8</accession>
<sequence length="148" mass="17374">MKQAVFKFLLGFCVLLTVTNCQKDKPVKKKAPFLFDTVDHYCTDDNTALGTSLYTTSATSYDEVQLKYSNILFKDLQPKNRDTLFVAELQNLDYTKMRIDSGDVKEYQRIFSQKFGNYLSENACEPFYRDVYVFRKKNKNSWDCQNLF</sequence>
<protein>
    <submittedName>
        <fullName evidence="1">Uncharacterized protein</fullName>
    </submittedName>
</protein>
<name>A0A4Q1K9D8_9FLAO</name>
<dbReference type="RefSeq" id="WP_129461286.1">
    <property type="nucleotide sequence ID" value="NZ_SBKN01000003.1"/>
</dbReference>
<organism evidence="1 2">
    <name type="scientific">Flavobacterium stagni</name>
    <dbReference type="NCBI Taxonomy" id="2506421"/>
    <lineage>
        <taxon>Bacteria</taxon>
        <taxon>Pseudomonadati</taxon>
        <taxon>Bacteroidota</taxon>
        <taxon>Flavobacteriia</taxon>
        <taxon>Flavobacteriales</taxon>
        <taxon>Flavobacteriaceae</taxon>
        <taxon>Flavobacterium</taxon>
    </lineage>
</organism>
<keyword evidence="2" id="KW-1185">Reference proteome</keyword>
<evidence type="ECO:0000313" key="2">
    <source>
        <dbReference type="Proteomes" id="UP000289857"/>
    </source>
</evidence>
<proteinExistence type="predicted"/>
<dbReference type="OrthoDB" id="714297at2"/>
<dbReference type="Proteomes" id="UP000289857">
    <property type="component" value="Unassembled WGS sequence"/>
</dbReference>
<evidence type="ECO:0000313" key="1">
    <source>
        <dbReference type="EMBL" id="RXR23056.1"/>
    </source>
</evidence>
<dbReference type="AlphaFoldDB" id="A0A4Q1K9D8"/>
<dbReference type="EMBL" id="SBKN01000003">
    <property type="protein sequence ID" value="RXR23056.1"/>
    <property type="molecule type" value="Genomic_DNA"/>
</dbReference>
<reference evidence="2" key="1">
    <citation type="submission" date="2019-01" db="EMBL/GenBank/DDBJ databases">
        <title>Cytophagaceae bacterium strain CAR-16.</title>
        <authorList>
            <person name="Chen W.-M."/>
        </authorList>
    </citation>
    <scope>NUCLEOTIDE SEQUENCE [LARGE SCALE GENOMIC DNA]</scope>
    <source>
        <strain evidence="2">WWJ-16</strain>
    </source>
</reference>
<gene>
    <name evidence="1" type="ORF">EQG61_07415</name>
</gene>
<comment type="caution">
    <text evidence="1">The sequence shown here is derived from an EMBL/GenBank/DDBJ whole genome shotgun (WGS) entry which is preliminary data.</text>
</comment>